<dbReference type="Proteomes" id="UP000829925">
    <property type="component" value="Chromosome"/>
</dbReference>
<gene>
    <name evidence="1" type="ORF">MUN82_03945</name>
</gene>
<keyword evidence="2" id="KW-1185">Reference proteome</keyword>
<dbReference type="AlphaFoldDB" id="A0A8T9SXZ1"/>
<proteinExistence type="predicted"/>
<dbReference type="EMBL" id="CP095053">
    <property type="protein sequence ID" value="UOR06251.1"/>
    <property type="molecule type" value="Genomic_DNA"/>
</dbReference>
<evidence type="ECO:0000313" key="1">
    <source>
        <dbReference type="EMBL" id="UOR06251.1"/>
    </source>
</evidence>
<organism evidence="1 2">
    <name type="scientific">Hymenobacter aerilatus</name>
    <dbReference type="NCBI Taxonomy" id="2932251"/>
    <lineage>
        <taxon>Bacteria</taxon>
        <taxon>Pseudomonadati</taxon>
        <taxon>Bacteroidota</taxon>
        <taxon>Cytophagia</taxon>
        <taxon>Cytophagales</taxon>
        <taxon>Hymenobacteraceae</taxon>
        <taxon>Hymenobacter</taxon>
    </lineage>
</organism>
<reference evidence="1 2" key="1">
    <citation type="submission" date="2022-04" db="EMBL/GenBank/DDBJ databases">
        <title>Hymenobacter sp. isolated from the air.</title>
        <authorList>
            <person name="Won M."/>
            <person name="Lee C.-M."/>
            <person name="Woen H.-Y."/>
            <person name="Kwon S.-W."/>
        </authorList>
    </citation>
    <scope>NUCLEOTIDE SEQUENCE [LARGE SCALE GENOMIC DNA]</scope>
    <source>
        <strain evidence="2">5413 J-13</strain>
    </source>
</reference>
<protein>
    <submittedName>
        <fullName evidence="1">Uncharacterized protein</fullName>
    </submittedName>
</protein>
<dbReference type="RefSeq" id="WP_245095176.1">
    <property type="nucleotide sequence ID" value="NZ_CP095053.1"/>
</dbReference>
<sequence length="154" mass="17051">MNLPHALIQAAASQVLPGCFWLHGEQELANIKLDETSSTDRIVFLDDKMPFRFNVNKYKQITGLTCSCLIMLLVPSDLNDTPEQRLPRSAAMVDASARFLADLGMRVQNIKQVRPAEIMAIGPFDRPVDGVTLFLDITLKGTVNVCLPLDQPQA</sequence>
<evidence type="ECO:0000313" key="2">
    <source>
        <dbReference type="Proteomes" id="UP000829925"/>
    </source>
</evidence>
<accession>A0A8T9SXZ1</accession>
<name>A0A8T9SXZ1_9BACT</name>
<dbReference type="KEGG" id="haei:MUN82_03945"/>